<dbReference type="AlphaFoldDB" id="A0A0S4QX83"/>
<comment type="similarity">
    <text evidence="1">Belongs to the HAM1 NTPase family.</text>
</comment>
<dbReference type="InterPro" id="IPR029001">
    <property type="entry name" value="ITPase-like_fam"/>
</dbReference>
<dbReference type="PANTHER" id="PTHR11067">
    <property type="entry name" value="INOSINE TRIPHOSPHATE PYROPHOSPHATASE/HAM1 PROTEIN"/>
    <property type="match status" value="1"/>
</dbReference>
<feature type="region of interest" description="Disordered" evidence="3">
    <location>
        <begin position="1"/>
        <end position="21"/>
    </location>
</feature>
<proteinExistence type="inferred from homology"/>
<evidence type="ECO:0000256" key="1">
    <source>
        <dbReference type="ARBA" id="ARBA00008023"/>
    </source>
</evidence>
<dbReference type="GO" id="GO:0005737">
    <property type="term" value="C:cytoplasm"/>
    <property type="evidence" value="ECO:0007669"/>
    <property type="project" value="TreeGrafter"/>
</dbReference>
<dbReference type="Pfam" id="PF01725">
    <property type="entry name" value="Ham1p_like"/>
    <property type="match status" value="1"/>
</dbReference>
<name>A0A0S4QX83_9ACTN</name>
<dbReference type="Proteomes" id="UP000198802">
    <property type="component" value="Unassembled WGS sequence"/>
</dbReference>
<evidence type="ECO:0000313" key="4">
    <source>
        <dbReference type="EMBL" id="CUU59743.1"/>
    </source>
</evidence>
<evidence type="ECO:0000256" key="2">
    <source>
        <dbReference type="ARBA" id="ARBA00022801"/>
    </source>
</evidence>
<dbReference type="GO" id="GO:0009143">
    <property type="term" value="P:nucleoside triphosphate catabolic process"/>
    <property type="evidence" value="ECO:0007669"/>
    <property type="project" value="InterPro"/>
</dbReference>
<protein>
    <submittedName>
        <fullName evidence="4">Non-canonical purine NTP pyrophosphatase, RdgB/HAM1 family</fullName>
    </submittedName>
</protein>
<keyword evidence="2" id="KW-0378">Hydrolase</keyword>
<gene>
    <name evidence="4" type="ORF">Ga0074812_13141</name>
</gene>
<dbReference type="Gene3D" id="3.90.950.10">
    <property type="match status" value="1"/>
</dbReference>
<dbReference type="GO" id="GO:0047429">
    <property type="term" value="F:nucleoside triphosphate diphosphatase activity"/>
    <property type="evidence" value="ECO:0007669"/>
    <property type="project" value="InterPro"/>
</dbReference>
<dbReference type="PANTHER" id="PTHR11067:SF9">
    <property type="entry name" value="INOSINE TRIPHOSPHATE PYROPHOSPHATASE"/>
    <property type="match status" value="1"/>
</dbReference>
<dbReference type="SUPFAM" id="SSF52972">
    <property type="entry name" value="ITPase-like"/>
    <property type="match status" value="1"/>
</dbReference>
<accession>A0A0S4QX83</accession>
<reference evidence="5" key="1">
    <citation type="submission" date="2015-11" db="EMBL/GenBank/DDBJ databases">
        <authorList>
            <person name="Varghese N."/>
        </authorList>
    </citation>
    <scope>NUCLEOTIDE SEQUENCE [LARGE SCALE GENOMIC DNA]</scope>
    <source>
        <strain evidence="5">DSM 45899</strain>
    </source>
</reference>
<organism evidence="4 5">
    <name type="scientific">Parafrankia irregularis</name>
    <dbReference type="NCBI Taxonomy" id="795642"/>
    <lineage>
        <taxon>Bacteria</taxon>
        <taxon>Bacillati</taxon>
        <taxon>Actinomycetota</taxon>
        <taxon>Actinomycetes</taxon>
        <taxon>Frankiales</taxon>
        <taxon>Frankiaceae</taxon>
        <taxon>Parafrankia</taxon>
    </lineage>
</organism>
<feature type="compositionally biased region" description="Polar residues" evidence="3">
    <location>
        <begin position="7"/>
        <end position="17"/>
    </location>
</feature>
<evidence type="ECO:0000313" key="5">
    <source>
        <dbReference type="Proteomes" id="UP000198802"/>
    </source>
</evidence>
<sequence length="96" mass="9941">MPGTASPAPSSHGSWTPSAPRATTALGYADATGVRVFIGTVHGTLTTEPRGSGGFGYDTIFVPSGSTLTFAEMPSEEKNATSNRRLAADALREKIK</sequence>
<keyword evidence="5" id="KW-1185">Reference proteome</keyword>
<dbReference type="EMBL" id="FAOZ01000031">
    <property type="protein sequence ID" value="CUU59743.1"/>
    <property type="molecule type" value="Genomic_DNA"/>
</dbReference>
<evidence type="ECO:0000256" key="3">
    <source>
        <dbReference type="SAM" id="MobiDB-lite"/>
    </source>
</evidence>
<dbReference type="InterPro" id="IPR002637">
    <property type="entry name" value="RdgB/HAM1"/>
</dbReference>